<dbReference type="AlphaFoldDB" id="A0AAE0Y708"/>
<protein>
    <submittedName>
        <fullName evidence="1">Uncharacterized protein</fullName>
    </submittedName>
</protein>
<gene>
    <name evidence="1" type="ORF">RRG08_058459</name>
</gene>
<reference evidence="1" key="1">
    <citation type="journal article" date="2023" name="G3 (Bethesda)">
        <title>A reference genome for the long-term kleptoplast-retaining sea slug Elysia crispata morphotype clarki.</title>
        <authorList>
            <person name="Eastman K.E."/>
            <person name="Pendleton A.L."/>
            <person name="Shaikh M.A."/>
            <person name="Suttiyut T."/>
            <person name="Ogas R."/>
            <person name="Tomko P."/>
            <person name="Gavelis G."/>
            <person name="Widhalm J.R."/>
            <person name="Wisecaver J.H."/>
        </authorList>
    </citation>
    <scope>NUCLEOTIDE SEQUENCE</scope>
    <source>
        <strain evidence="1">ECLA1</strain>
    </source>
</reference>
<name>A0AAE0Y708_9GAST</name>
<accession>A0AAE0Y708</accession>
<dbReference type="Proteomes" id="UP001283361">
    <property type="component" value="Unassembled WGS sequence"/>
</dbReference>
<keyword evidence="2" id="KW-1185">Reference proteome</keyword>
<evidence type="ECO:0000313" key="2">
    <source>
        <dbReference type="Proteomes" id="UP001283361"/>
    </source>
</evidence>
<evidence type="ECO:0000313" key="1">
    <source>
        <dbReference type="EMBL" id="KAK3734304.1"/>
    </source>
</evidence>
<proteinExistence type="predicted"/>
<organism evidence="1 2">
    <name type="scientific">Elysia crispata</name>
    <name type="common">lettuce slug</name>
    <dbReference type="NCBI Taxonomy" id="231223"/>
    <lineage>
        <taxon>Eukaryota</taxon>
        <taxon>Metazoa</taxon>
        <taxon>Spiralia</taxon>
        <taxon>Lophotrochozoa</taxon>
        <taxon>Mollusca</taxon>
        <taxon>Gastropoda</taxon>
        <taxon>Heterobranchia</taxon>
        <taxon>Euthyneura</taxon>
        <taxon>Panpulmonata</taxon>
        <taxon>Sacoglossa</taxon>
        <taxon>Placobranchoidea</taxon>
        <taxon>Plakobranchidae</taxon>
        <taxon>Elysia</taxon>
    </lineage>
</organism>
<comment type="caution">
    <text evidence="1">The sequence shown here is derived from an EMBL/GenBank/DDBJ whole genome shotgun (WGS) entry which is preliminary data.</text>
</comment>
<sequence>MDGSSLALCWPVVTHKAGQASLKQRSDQLKGPESVAVSRDTNRSCPGNVHLFQSLRTSEKRKSAKKIEQRHSPSKFFSVVVRG</sequence>
<dbReference type="EMBL" id="JAWDGP010006855">
    <property type="protein sequence ID" value="KAK3734304.1"/>
    <property type="molecule type" value="Genomic_DNA"/>
</dbReference>